<sequence>MRIYDHVKFGLMALEWLLSIPGGHSVPLTPQLPTLCSRNSVTVAQNSSSVWPWQEYTSSSAKPPYLEINATGEQLAPGLIFFDPQTGINPRSYIPDQAPFIMTDTGDLIWSGPVTPDASNFRVQELYGEPVITYWAGSGGASSSASASHGYGHIIIQNSSYDQIATVCPSFNLTLPPGQSAPCQADVHESFITEDNTILVTAYNITSANLKDLGGPEEGRNTWTTYLVDRKGNILWQIDGETGGDFGGLPEGGRFSWQHYARIARLSHTQLQLRYFANNNGDPTTSNPSVGLEFLLTVPPATDHPPQLLKNLSDPLYPVASLAMGTHDILSNDNHFLGYGIQPVMKEFGPQDPQGRDVRWSARYNFENGAASYRTYKTNWRASPSTKPSLQIKKVGSGSNVSSGLDGIECGSSEIRGYISWNGATEVKHFVVYTGSDENSMTAVGITRKQGFETEFAIPEGYGHKFVQVGAVENNHSGVVMKSAIMQM</sequence>
<dbReference type="InterPro" id="IPR053143">
    <property type="entry name" value="Arylsulfate_ST"/>
</dbReference>
<comment type="caution">
    <text evidence="1">The sequence shown here is derived from an EMBL/GenBank/DDBJ whole genome shotgun (WGS) entry which is preliminary data.</text>
</comment>
<accession>A0A8J8VVF2</accession>
<dbReference type="InterPro" id="IPR039535">
    <property type="entry name" value="ASST-like"/>
</dbReference>
<dbReference type="Pfam" id="PF14269">
    <property type="entry name" value="Arylsulfotran_2"/>
    <property type="match status" value="2"/>
</dbReference>
<evidence type="ECO:0000313" key="1">
    <source>
        <dbReference type="EMBL" id="KAF7712047.1"/>
    </source>
</evidence>
<name>A0A8J8VVF2_9EURO</name>
<dbReference type="Proteomes" id="UP000631181">
    <property type="component" value="Unassembled WGS sequence"/>
</dbReference>
<keyword evidence="2" id="KW-1185">Reference proteome</keyword>
<dbReference type="EMBL" id="WIWV01000325">
    <property type="protein sequence ID" value="KAF7712047.1"/>
    <property type="molecule type" value="Genomic_DNA"/>
</dbReference>
<organism evidence="1 2">
    <name type="scientific">Penicillium ucsense</name>
    <dbReference type="NCBI Taxonomy" id="2839758"/>
    <lineage>
        <taxon>Eukaryota</taxon>
        <taxon>Fungi</taxon>
        <taxon>Dikarya</taxon>
        <taxon>Ascomycota</taxon>
        <taxon>Pezizomycotina</taxon>
        <taxon>Eurotiomycetes</taxon>
        <taxon>Eurotiomycetidae</taxon>
        <taxon>Eurotiales</taxon>
        <taxon>Aspergillaceae</taxon>
        <taxon>Penicillium</taxon>
    </lineage>
</organism>
<evidence type="ECO:0000313" key="2">
    <source>
        <dbReference type="Proteomes" id="UP000631181"/>
    </source>
</evidence>
<dbReference type="PANTHER" id="PTHR35340">
    <property type="entry name" value="PQQ ENZYME REPEAT PROTEIN-RELATED"/>
    <property type="match status" value="1"/>
</dbReference>
<protein>
    <submittedName>
        <fullName evidence="1">Arylsulfotransferase</fullName>
    </submittedName>
</protein>
<gene>
    <name evidence="1" type="ORF">PECM_004927</name>
</gene>
<dbReference type="AlphaFoldDB" id="A0A8J8VVF2"/>
<proteinExistence type="predicted"/>
<reference evidence="1" key="1">
    <citation type="journal article" date="2020" name="Front. Microbiol.">
        <title>Gene regulatory networks of Penicillium echinulatum 2HH and Penicillium oxalicum 114-2 inferred by a computational biology approach.</title>
        <authorList>
            <person name="Lenz A.R."/>
            <person name="Galan-Vasquez E."/>
            <person name="Balbinot E."/>
            <person name="De Abreu F.P."/>
            <person name="De Oliveira N.S."/>
            <person name="Da Rosa L.O."/>
            <person name="De Avila E Silva S."/>
            <person name="Camassola M."/>
            <person name="Dillon A.J.P."/>
            <person name="Perez-Rueda E."/>
        </authorList>
    </citation>
    <scope>NUCLEOTIDE SEQUENCE</scope>
    <source>
        <strain evidence="1">S1M29</strain>
    </source>
</reference>
<dbReference type="PANTHER" id="PTHR35340:SF6">
    <property type="entry name" value="ASST-DOMAIN-CONTAINING PROTEIN"/>
    <property type="match status" value="1"/>
</dbReference>
<dbReference type="OrthoDB" id="5377172at2759"/>